<dbReference type="InterPro" id="IPR035999">
    <property type="entry name" value="Sec7_dom_sf"/>
</dbReference>
<dbReference type="SMART" id="SM00233">
    <property type="entry name" value="PH"/>
    <property type="match status" value="1"/>
</dbReference>
<feature type="region of interest" description="Disordered" evidence="1">
    <location>
        <begin position="781"/>
        <end position="822"/>
    </location>
</feature>
<reference evidence="4" key="2">
    <citation type="submission" date="2015-01" db="EMBL/GenBank/DDBJ databases">
        <title>Evolutionary Origins and Diversification of the Mycorrhizal Mutualists.</title>
        <authorList>
            <consortium name="DOE Joint Genome Institute"/>
            <consortium name="Mycorrhizal Genomics Consortium"/>
            <person name="Kohler A."/>
            <person name="Kuo A."/>
            <person name="Nagy L.G."/>
            <person name="Floudas D."/>
            <person name="Copeland A."/>
            <person name="Barry K.W."/>
            <person name="Cichocki N."/>
            <person name="Veneault-Fourrey C."/>
            <person name="LaButti K."/>
            <person name="Lindquist E.A."/>
            <person name="Lipzen A."/>
            <person name="Lundell T."/>
            <person name="Morin E."/>
            <person name="Murat C."/>
            <person name="Riley R."/>
            <person name="Ohm R."/>
            <person name="Sun H."/>
            <person name="Tunlid A."/>
            <person name="Henrissat B."/>
            <person name="Grigoriev I.V."/>
            <person name="Hibbett D.S."/>
            <person name="Martin F."/>
        </authorList>
    </citation>
    <scope>NUCLEOTIDE SEQUENCE [LARGE SCALE GENOMIC DNA]</scope>
    <source>
        <strain evidence="4">441</strain>
    </source>
</reference>
<accession>A0A0C9ZCG7</accession>
<dbReference type="CDD" id="cd00171">
    <property type="entry name" value="Sec7"/>
    <property type="match status" value="1"/>
</dbReference>
<dbReference type="SUPFAM" id="SSF48425">
    <property type="entry name" value="Sec7 domain"/>
    <property type="match status" value="1"/>
</dbReference>
<feature type="compositionally biased region" description="Low complexity" evidence="1">
    <location>
        <begin position="182"/>
        <end position="211"/>
    </location>
</feature>
<reference evidence="3 4" key="1">
    <citation type="submission" date="2014-04" db="EMBL/GenBank/DDBJ databases">
        <authorList>
            <consortium name="DOE Joint Genome Institute"/>
            <person name="Kuo A."/>
            <person name="Kohler A."/>
            <person name="Costa M.D."/>
            <person name="Nagy L.G."/>
            <person name="Floudas D."/>
            <person name="Copeland A."/>
            <person name="Barry K.W."/>
            <person name="Cichocki N."/>
            <person name="Veneault-Fourrey C."/>
            <person name="LaButti K."/>
            <person name="Lindquist E.A."/>
            <person name="Lipzen A."/>
            <person name="Lundell T."/>
            <person name="Morin E."/>
            <person name="Murat C."/>
            <person name="Sun H."/>
            <person name="Tunlid A."/>
            <person name="Henrissat B."/>
            <person name="Grigoriev I.V."/>
            <person name="Hibbett D.S."/>
            <person name="Martin F."/>
            <person name="Nordberg H.P."/>
            <person name="Cantor M.N."/>
            <person name="Hua S.X."/>
        </authorList>
    </citation>
    <scope>NUCLEOTIDE SEQUENCE [LARGE SCALE GENOMIC DNA]</scope>
    <source>
        <strain evidence="3 4">441</strain>
    </source>
</reference>
<proteinExistence type="predicted"/>
<feature type="compositionally biased region" description="Polar residues" evidence="1">
    <location>
        <begin position="475"/>
        <end position="489"/>
    </location>
</feature>
<feature type="region of interest" description="Disordered" evidence="1">
    <location>
        <begin position="50"/>
        <end position="121"/>
    </location>
</feature>
<dbReference type="Gene3D" id="1.10.1000.11">
    <property type="entry name" value="Arf Nucleotide-binding Site Opener,domain 2"/>
    <property type="match status" value="1"/>
</dbReference>
<dbReference type="STRING" id="765257.A0A0C9ZCG7"/>
<feature type="compositionally biased region" description="Polar residues" evidence="1">
    <location>
        <begin position="324"/>
        <end position="341"/>
    </location>
</feature>
<feature type="region of interest" description="Disordered" evidence="1">
    <location>
        <begin position="161"/>
        <end position="435"/>
    </location>
</feature>
<dbReference type="InterPro" id="IPR001849">
    <property type="entry name" value="PH_domain"/>
</dbReference>
<feature type="compositionally biased region" description="Polar residues" evidence="1">
    <location>
        <begin position="423"/>
        <end position="435"/>
    </location>
</feature>
<gene>
    <name evidence="3" type="ORF">PISMIDRAFT_28202</name>
</gene>
<dbReference type="InterPro" id="IPR000904">
    <property type="entry name" value="Sec7_dom"/>
</dbReference>
<feature type="compositionally biased region" description="Low complexity" evidence="1">
    <location>
        <begin position="505"/>
        <end position="514"/>
    </location>
</feature>
<evidence type="ECO:0000259" key="2">
    <source>
        <dbReference type="PROSITE" id="PS50190"/>
    </source>
</evidence>
<sequence>MAMLAKEMRAYRNSLLLRARALLPQVRSRAAYRLREEGLDVKCLGVEDSPAPSNPINQLGHESASPTPQKEMHTPRLLPAPATPVVVPPTPSPAPTTGVTASISAQNAPSSSSSNEVFYDAEDIDMQQSKRRSIYRSPGTSSSPDLATLMRKAKERGGVVPANLVQGQKEKPSEPPPPLPSVPSSSSSTAAVSSSTLRAPTRPRSSTSSAANTHAPPKLSITPAPYRAGAKSAKDPISPSGSDWVIASPRSRTSSKADSDKVSKNSVRAKTSAFLGRMLGQSTTRERSRTDASTSGSSHRRSNLTDAFSPPVPPLPSVAKRPLTATSVDIFTSPPTNSRSQKPLPPIRVAPIDRASNESEASSLVVVDPISRMKVRTPSPEERPVSRSGADKVMGHVKRRSMSVSDVDLQKSSPPPALPPKSYGTNTNDPAWDSNSSLNGILSDFKGVLSKLDPGPASSLDLRDPCTPARKTTFIRPSSSGAHAQNVTQRDMKSPVVPSVPPSTPLVSVPTDSSADVGSNSRTNKERMVVPPRSSSLYTPTRAQPGSDLPVGSPRVTFLRHGPSPLKAKGCGSQMQSSYRDMSRLRVHHRSAASSSEPSLVPTGEAVRSPSSHQDLTTNDPIINRYASNPAFSKKEDENSDLEERGRELAAACYREDEEFLAKDKIAEWLGGNGRINKIALRYYMDYYDFTGLRLDSAFRRLCGKLYLKGETQQVDRILEEFSRRFWDCNPNRLYGSASVVHAITYSLLLLNTDLHVADIANRMSRSQFLRNTMATILQSNRHGSSIDLDPDDDSSSPVGSEGTETQSLTRSKRSGSNASWNSVSKDTFVSTGATSSTLSATQHSQNNNAMSSQHPSVNEPKSPNAHAIFDRSWETEMESLLKDMYSAIKSHQILLPLGSSYAPRSSMTSLSPGTAHTLMRRNRSFRGPPDRITALKRGSIRGIQSIIGAPYSPYSSNSSIDGRVSPSPSFATSTHEGVSSVAAFLTPALGFASNLSHTIIREAQEDEDRSFTSVVSDSTNISITDEELALLGAPWAKEGMLCRKQYWESAGKRAKSKGWMDVFTVIQRGELNMFVFGAHAGASTTVVGGGNWLENAQSVGTVHLSHSLAHVLPSPGYSKQRPHCMVLTLANGGVYFFQAGTEELVNEWVSTCNYWAARTSKEPLAGGVSNMEYGWSRVFDSLHPPSVSENDTTRDLDRADTLSVRSSRSNRSKFGWNGIQTARAPHSPWSDRTYINDWKPPIPPSISSINDEESQLEALQKYVGTLKKDLKHHNELREPMAALYPPRSANGAKAQSNWEKKSQYLLTEIVKYESYIESLKDAMTLRLSKRGEKALERALVHASPDNHTTDPSAGKRKDSTDSDEDTAPETDARLGFVLCDLRRGLALAWSGCVLRWLSL</sequence>
<feature type="compositionally biased region" description="Polar residues" evidence="1">
    <location>
        <begin position="533"/>
        <end position="544"/>
    </location>
</feature>
<dbReference type="SUPFAM" id="SSF50729">
    <property type="entry name" value="PH domain-like"/>
    <property type="match status" value="1"/>
</dbReference>
<feature type="region of interest" description="Disordered" evidence="1">
    <location>
        <begin position="452"/>
        <end position="553"/>
    </location>
</feature>
<evidence type="ECO:0000313" key="4">
    <source>
        <dbReference type="Proteomes" id="UP000054018"/>
    </source>
</evidence>
<dbReference type="Pfam" id="PF01369">
    <property type="entry name" value="Sec7"/>
    <property type="match status" value="1"/>
</dbReference>
<feature type="region of interest" description="Disordered" evidence="1">
    <location>
        <begin position="1341"/>
        <end position="1369"/>
    </location>
</feature>
<name>A0A0C9ZCG7_9AGAM</name>
<protein>
    <recommendedName>
        <fullName evidence="2">SEC7 domain-containing protein</fullName>
    </recommendedName>
</protein>
<feature type="compositionally biased region" description="Polar residues" evidence="1">
    <location>
        <begin position="609"/>
        <end position="624"/>
    </location>
</feature>
<dbReference type="SMART" id="SM00222">
    <property type="entry name" value="Sec7"/>
    <property type="match status" value="1"/>
</dbReference>
<feature type="domain" description="SEC7" evidence="2">
    <location>
        <begin position="638"/>
        <end position="790"/>
    </location>
</feature>
<dbReference type="Pfam" id="PF15410">
    <property type="entry name" value="PH_9"/>
    <property type="match status" value="1"/>
</dbReference>
<dbReference type="PROSITE" id="PS50190">
    <property type="entry name" value="SEC7"/>
    <property type="match status" value="1"/>
</dbReference>
<feature type="compositionally biased region" description="Basic and acidic residues" evidence="1">
    <location>
        <begin position="379"/>
        <end position="394"/>
    </location>
</feature>
<dbReference type="OrthoDB" id="2157641at2759"/>
<organism evidence="3 4">
    <name type="scientific">Pisolithus microcarpus 441</name>
    <dbReference type="NCBI Taxonomy" id="765257"/>
    <lineage>
        <taxon>Eukaryota</taxon>
        <taxon>Fungi</taxon>
        <taxon>Dikarya</taxon>
        <taxon>Basidiomycota</taxon>
        <taxon>Agaricomycotina</taxon>
        <taxon>Agaricomycetes</taxon>
        <taxon>Agaricomycetidae</taxon>
        <taxon>Boletales</taxon>
        <taxon>Sclerodermatineae</taxon>
        <taxon>Pisolithaceae</taxon>
        <taxon>Pisolithus</taxon>
    </lineage>
</organism>
<dbReference type="Proteomes" id="UP000054018">
    <property type="component" value="Unassembled WGS sequence"/>
</dbReference>
<feature type="region of interest" description="Disordered" evidence="1">
    <location>
        <begin position="588"/>
        <end position="624"/>
    </location>
</feature>
<dbReference type="InterPro" id="IPR011993">
    <property type="entry name" value="PH-like_dom_sf"/>
</dbReference>
<evidence type="ECO:0000313" key="3">
    <source>
        <dbReference type="EMBL" id="KIK26951.1"/>
    </source>
</evidence>
<feature type="compositionally biased region" description="Polar residues" evidence="1">
    <location>
        <begin position="803"/>
        <end position="822"/>
    </location>
</feature>
<feature type="compositionally biased region" description="Low complexity" evidence="1">
    <location>
        <begin position="95"/>
        <end position="114"/>
    </location>
</feature>
<dbReference type="PANTHER" id="PTHR10663:SF373">
    <property type="entry name" value="PH AND SEC7 DOMAIN-CONTAINING PROTEIN C11E3.11C"/>
    <property type="match status" value="1"/>
</dbReference>
<keyword evidence="4" id="KW-1185">Reference proteome</keyword>
<dbReference type="Gene3D" id="2.30.29.30">
    <property type="entry name" value="Pleckstrin-homology domain (PH domain)/Phosphotyrosine-binding domain (PTB)"/>
    <property type="match status" value="1"/>
</dbReference>
<dbReference type="GO" id="GO:0032012">
    <property type="term" value="P:regulation of ARF protein signal transduction"/>
    <property type="evidence" value="ECO:0007669"/>
    <property type="project" value="InterPro"/>
</dbReference>
<dbReference type="InterPro" id="IPR023394">
    <property type="entry name" value="Sec7_C_sf"/>
</dbReference>
<feature type="region of interest" description="Disordered" evidence="1">
    <location>
        <begin position="835"/>
        <end position="865"/>
    </location>
</feature>
<dbReference type="InterPro" id="IPR041681">
    <property type="entry name" value="PH_9"/>
</dbReference>
<evidence type="ECO:0000256" key="1">
    <source>
        <dbReference type="SAM" id="MobiDB-lite"/>
    </source>
</evidence>
<feature type="compositionally biased region" description="Polar residues" evidence="1">
    <location>
        <begin position="843"/>
        <end position="862"/>
    </location>
</feature>
<dbReference type="HOGENOM" id="CLU_002952_0_0_1"/>
<dbReference type="EMBL" id="KN833698">
    <property type="protein sequence ID" value="KIK26951.1"/>
    <property type="molecule type" value="Genomic_DNA"/>
</dbReference>
<dbReference type="GO" id="GO:0005085">
    <property type="term" value="F:guanyl-nucleotide exchange factor activity"/>
    <property type="evidence" value="ECO:0007669"/>
    <property type="project" value="InterPro"/>
</dbReference>
<dbReference type="PANTHER" id="PTHR10663">
    <property type="entry name" value="GUANYL-NUCLEOTIDE EXCHANGE FACTOR"/>
    <property type="match status" value="1"/>
</dbReference>